<gene>
    <name evidence="8" type="ORF">HK18_07625</name>
</gene>
<accession>A0A251ZVS3</accession>
<reference evidence="9" key="1">
    <citation type="submission" date="2014-06" db="EMBL/GenBank/DDBJ databases">
        <authorList>
            <person name="Winans N.J."/>
            <person name="Newell P.D."/>
            <person name="Douglas A.E."/>
        </authorList>
    </citation>
    <scope>NUCLEOTIDE SEQUENCE [LARGE SCALE GENOMIC DNA]</scope>
    <source>
        <strain evidence="9">DmL_052</strain>
    </source>
</reference>
<dbReference type="UniPathway" id="UPA00391"/>
<name>A0A251ZVS3_9PROT</name>
<evidence type="ECO:0000256" key="1">
    <source>
        <dbReference type="ARBA" id="ARBA00002285"/>
    </source>
</evidence>
<evidence type="ECO:0000256" key="2">
    <source>
        <dbReference type="ARBA" id="ARBA00005061"/>
    </source>
</evidence>
<dbReference type="Gene3D" id="3.30.479.10">
    <property type="entry name" value="6-pyruvoyl tetrahydropterin synthase/QueD"/>
    <property type="match status" value="1"/>
</dbReference>
<evidence type="ECO:0000256" key="6">
    <source>
        <dbReference type="ARBA" id="ARBA00031449"/>
    </source>
</evidence>
<evidence type="ECO:0000256" key="5">
    <source>
        <dbReference type="ARBA" id="ARBA00018141"/>
    </source>
</evidence>
<evidence type="ECO:0000313" key="8">
    <source>
        <dbReference type="EMBL" id="OUI78742.1"/>
    </source>
</evidence>
<dbReference type="RefSeq" id="WP_008854617.1">
    <property type="nucleotide sequence ID" value="NZ_JOPB01000005.1"/>
</dbReference>
<dbReference type="Pfam" id="PF01242">
    <property type="entry name" value="PTPS"/>
    <property type="match status" value="1"/>
</dbReference>
<sequence>MLELIFTRRFAMAHRLIHGSSEICATPHGHNEEVRVYLKPLEVKPLDGKQNVIVPFEKAKSTWHRFIDGSVDHAFQLAENDPLVSWFIEHEPQRIPKLLITPGDPTTELLACLFMSKLNCFLSAEQSGLYCDQIEILETPTNTVRFTGNPLDFIPNIRPPEQCWWRRADISISDLES</sequence>
<dbReference type="EC" id="4.1.2.50" evidence="4"/>
<evidence type="ECO:0000256" key="3">
    <source>
        <dbReference type="ARBA" id="ARBA00008900"/>
    </source>
</evidence>
<evidence type="ECO:0000256" key="4">
    <source>
        <dbReference type="ARBA" id="ARBA00012982"/>
    </source>
</evidence>
<proteinExistence type="inferred from homology"/>
<dbReference type="SUPFAM" id="SSF55620">
    <property type="entry name" value="Tetrahydrobiopterin biosynthesis enzymes-like"/>
    <property type="match status" value="1"/>
</dbReference>
<dbReference type="Proteomes" id="UP000194946">
    <property type="component" value="Unassembled WGS sequence"/>
</dbReference>
<evidence type="ECO:0000256" key="7">
    <source>
        <dbReference type="ARBA" id="ARBA00048807"/>
    </source>
</evidence>
<protein>
    <recommendedName>
        <fullName evidence="5">6-carboxy-5,6,7,8-tetrahydropterin synthase</fullName>
        <ecNumber evidence="4">4.1.2.50</ecNumber>
    </recommendedName>
    <alternativeName>
        <fullName evidence="6">Queuosine biosynthesis protein QueD</fullName>
    </alternativeName>
</protein>
<comment type="pathway">
    <text evidence="2">Purine metabolism; 7-cyano-7-deazaguanine biosynthesis.</text>
</comment>
<organism evidence="8 9">
    <name type="scientific">Commensalibacter intestini</name>
    <dbReference type="NCBI Taxonomy" id="479936"/>
    <lineage>
        <taxon>Bacteria</taxon>
        <taxon>Pseudomonadati</taxon>
        <taxon>Pseudomonadota</taxon>
        <taxon>Alphaproteobacteria</taxon>
        <taxon>Acetobacterales</taxon>
        <taxon>Acetobacteraceae</taxon>
    </lineage>
</organism>
<dbReference type="AlphaFoldDB" id="A0A251ZVS3"/>
<comment type="catalytic activity">
    <reaction evidence="7">
        <text>7,8-dihydroneopterin 3'-triphosphate + H2O = 6-carboxy-5,6,7,8-tetrahydropterin + triphosphate + acetaldehyde + 2 H(+)</text>
        <dbReference type="Rhea" id="RHEA:27966"/>
        <dbReference type="ChEBI" id="CHEBI:15343"/>
        <dbReference type="ChEBI" id="CHEBI:15377"/>
        <dbReference type="ChEBI" id="CHEBI:15378"/>
        <dbReference type="ChEBI" id="CHEBI:18036"/>
        <dbReference type="ChEBI" id="CHEBI:58462"/>
        <dbReference type="ChEBI" id="CHEBI:61032"/>
        <dbReference type="EC" id="4.1.2.50"/>
    </reaction>
</comment>
<dbReference type="InterPro" id="IPR038418">
    <property type="entry name" value="6-PTP_synth/QueD_sf"/>
</dbReference>
<dbReference type="EMBL" id="JOPB01000005">
    <property type="protein sequence ID" value="OUI78742.1"/>
    <property type="molecule type" value="Genomic_DNA"/>
</dbReference>
<comment type="similarity">
    <text evidence="3">Belongs to the PTPS family. QueD subfamily.</text>
</comment>
<comment type="function">
    <text evidence="1">Catalyzes the conversion of 7,8-dihydroneopterin triphosphate (H2NTP) to 6-carboxy-5,6,7,8-tetrahydropterin (CPH4) and acetaldehyde.</text>
</comment>
<dbReference type="InterPro" id="IPR007115">
    <property type="entry name" value="6-PTP_synth/QueD"/>
</dbReference>
<comment type="caution">
    <text evidence="8">The sequence shown here is derived from an EMBL/GenBank/DDBJ whole genome shotgun (WGS) entry which is preliminary data.</text>
</comment>
<evidence type="ECO:0000313" key="9">
    <source>
        <dbReference type="Proteomes" id="UP000194946"/>
    </source>
</evidence>
<keyword evidence="9" id="KW-1185">Reference proteome</keyword>
<dbReference type="GO" id="GO:0070497">
    <property type="term" value="F:6-carboxytetrahydropterin synthase activity"/>
    <property type="evidence" value="ECO:0007669"/>
    <property type="project" value="UniProtKB-EC"/>
</dbReference>